<dbReference type="Pfam" id="PF01370">
    <property type="entry name" value="Epimerase"/>
    <property type="match status" value="1"/>
</dbReference>
<dbReference type="PANTHER" id="PTHR43000">
    <property type="entry name" value="DTDP-D-GLUCOSE 4,6-DEHYDRATASE-RELATED"/>
    <property type="match status" value="1"/>
</dbReference>
<dbReference type="Gene3D" id="3.40.50.720">
    <property type="entry name" value="NAD(P)-binding Rossmann-like Domain"/>
    <property type="match status" value="1"/>
</dbReference>
<dbReference type="SUPFAM" id="SSF51735">
    <property type="entry name" value="NAD(P)-binding Rossmann-fold domains"/>
    <property type="match status" value="1"/>
</dbReference>
<dbReference type="InterPro" id="IPR001509">
    <property type="entry name" value="Epimerase_deHydtase"/>
</dbReference>
<dbReference type="Gene3D" id="3.90.25.10">
    <property type="entry name" value="UDP-galactose 4-epimerase, domain 1"/>
    <property type="match status" value="1"/>
</dbReference>
<proteinExistence type="inferred from homology"/>
<comment type="similarity">
    <text evidence="1">Belongs to the NAD(P)-dependent epimerase/dehydratase family.</text>
</comment>
<name>A0A229UJM7_9BACL</name>
<feature type="domain" description="NAD-dependent epimerase/dehydratase" evidence="2">
    <location>
        <begin position="6"/>
        <end position="240"/>
    </location>
</feature>
<sequence>MNPRRIVITGAAGFTGRHACAHFAALGYDVVAVVRRPGSLQPPDGAAGIRVTEAVCSLDHADEVEQLLADTRPQELLHLAGLGAVAESWREPMTFVETNVMGTLRLLDALRRLGADDCRVVVAGSMLGAAALSSARPSLPPHPYGLSKAAQVLLARWWGALFGLPVMIGQPSNLIGPGHSAGICGLLADRIARAEAGLGEPEFRLSSATEARDFVDVRDAVRAYELILRRGTPGVVYGIGTGYSRTLGEVASRMLERTAVPFRLTVGEAADAPQTRVDLQATRALGWQPAIPFRKSIDDILAYYRNEIGKGVR</sequence>
<evidence type="ECO:0000313" key="3">
    <source>
        <dbReference type="EMBL" id="OXM83505.1"/>
    </source>
</evidence>
<dbReference type="AlphaFoldDB" id="A0A229UJM7"/>
<evidence type="ECO:0000313" key="4">
    <source>
        <dbReference type="Proteomes" id="UP000215509"/>
    </source>
</evidence>
<protein>
    <recommendedName>
        <fullName evidence="2">NAD-dependent epimerase/dehydratase domain-containing protein</fullName>
    </recommendedName>
</protein>
<keyword evidence="4" id="KW-1185">Reference proteome</keyword>
<dbReference type="InterPro" id="IPR036291">
    <property type="entry name" value="NAD(P)-bd_dom_sf"/>
</dbReference>
<evidence type="ECO:0000256" key="1">
    <source>
        <dbReference type="ARBA" id="ARBA00007637"/>
    </source>
</evidence>
<comment type="caution">
    <text evidence="3">The sequence shown here is derived from an EMBL/GenBank/DDBJ whole genome shotgun (WGS) entry which is preliminary data.</text>
</comment>
<dbReference type="Proteomes" id="UP000215509">
    <property type="component" value="Unassembled WGS sequence"/>
</dbReference>
<dbReference type="EMBL" id="NMQW01000046">
    <property type="protein sequence ID" value="OXM83505.1"/>
    <property type="molecule type" value="Genomic_DNA"/>
</dbReference>
<organism evidence="3 4">
    <name type="scientific">Paenibacillus rigui</name>
    <dbReference type="NCBI Taxonomy" id="554312"/>
    <lineage>
        <taxon>Bacteria</taxon>
        <taxon>Bacillati</taxon>
        <taxon>Bacillota</taxon>
        <taxon>Bacilli</taxon>
        <taxon>Bacillales</taxon>
        <taxon>Paenibacillaceae</taxon>
        <taxon>Paenibacillus</taxon>
    </lineage>
</organism>
<gene>
    <name evidence="3" type="ORF">CF651_25525</name>
</gene>
<evidence type="ECO:0000259" key="2">
    <source>
        <dbReference type="Pfam" id="PF01370"/>
    </source>
</evidence>
<dbReference type="OrthoDB" id="9779041at2"/>
<reference evidence="3 4" key="1">
    <citation type="submission" date="2017-07" db="EMBL/GenBank/DDBJ databases">
        <title>Genome sequencing and assembly of Paenibacillus rigui.</title>
        <authorList>
            <person name="Mayilraj S."/>
        </authorList>
    </citation>
    <scope>NUCLEOTIDE SEQUENCE [LARGE SCALE GENOMIC DNA]</scope>
    <source>
        <strain evidence="3 4">JCM 16352</strain>
    </source>
</reference>
<accession>A0A229UJM7</accession>